<keyword evidence="3" id="KW-1185">Reference proteome</keyword>
<feature type="transmembrane region" description="Helical" evidence="1">
    <location>
        <begin position="95"/>
        <end position="117"/>
    </location>
</feature>
<feature type="transmembrane region" description="Helical" evidence="1">
    <location>
        <begin position="6"/>
        <end position="25"/>
    </location>
</feature>
<feature type="transmembrane region" description="Helical" evidence="1">
    <location>
        <begin position="137"/>
        <end position="167"/>
    </location>
</feature>
<proteinExistence type="predicted"/>
<evidence type="ECO:0000313" key="2">
    <source>
        <dbReference type="EMBL" id="SHJ42102.1"/>
    </source>
</evidence>
<keyword evidence="1" id="KW-1133">Transmembrane helix</keyword>
<evidence type="ECO:0000256" key="1">
    <source>
        <dbReference type="SAM" id="Phobius"/>
    </source>
</evidence>
<evidence type="ECO:0008006" key="4">
    <source>
        <dbReference type="Google" id="ProtNLM"/>
    </source>
</evidence>
<dbReference type="AlphaFoldDB" id="A0A1M6J615"/>
<dbReference type="EMBL" id="FQZL01000020">
    <property type="protein sequence ID" value="SHJ42102.1"/>
    <property type="molecule type" value="Genomic_DNA"/>
</dbReference>
<protein>
    <recommendedName>
        <fullName evidence="4">DUF554 domain-containing protein</fullName>
    </recommendedName>
</protein>
<reference evidence="2 3" key="1">
    <citation type="submission" date="2016-11" db="EMBL/GenBank/DDBJ databases">
        <authorList>
            <person name="Jaros S."/>
            <person name="Januszkiewicz K."/>
            <person name="Wedrychowicz H."/>
        </authorList>
    </citation>
    <scope>NUCLEOTIDE SEQUENCE [LARGE SCALE GENOMIC DNA]</scope>
    <source>
        <strain evidence="2 3">DSM 17477</strain>
    </source>
</reference>
<dbReference type="InterPro" id="IPR007563">
    <property type="entry name" value="DUF554"/>
</dbReference>
<feature type="transmembrane region" description="Helical" evidence="1">
    <location>
        <begin position="179"/>
        <end position="200"/>
    </location>
</feature>
<name>A0A1M6J615_9FIRM</name>
<feature type="transmembrane region" description="Helical" evidence="1">
    <location>
        <begin position="206"/>
        <end position="225"/>
    </location>
</feature>
<organism evidence="2 3">
    <name type="scientific">Dethiosulfatibacter aminovorans DSM 17477</name>
    <dbReference type="NCBI Taxonomy" id="1121476"/>
    <lineage>
        <taxon>Bacteria</taxon>
        <taxon>Bacillati</taxon>
        <taxon>Bacillota</taxon>
        <taxon>Tissierellia</taxon>
        <taxon>Dethiosulfatibacter</taxon>
    </lineage>
</organism>
<keyword evidence="1" id="KW-0812">Transmembrane</keyword>
<dbReference type="PANTHER" id="PTHR36111:SF2">
    <property type="entry name" value="INNER MEMBRANE PROTEIN"/>
    <property type="match status" value="1"/>
</dbReference>
<dbReference type="PANTHER" id="PTHR36111">
    <property type="entry name" value="INNER MEMBRANE PROTEIN-RELATED"/>
    <property type="match status" value="1"/>
</dbReference>
<sequence>MLGTIVNAVAIIFGSLTGYFFKNLIPDRFSESIMKSISLAIVLIGVKMATGTENILLVICSMVIGTLIGEMADIESKLEGAGEMLQNRISGDSNISQGFVTSSLMYCVGSMAIIGAIEGGLLGKHDVLFAKSLLDGIISIAMTASLGIGVIFSSAAVFLYQGSIVLLAGSLKDVLTDVVINEMSAVGGLLIMGLGFNVFIRDRLKVGNMLPALFIPLIYFSVISLF</sequence>
<dbReference type="OrthoDB" id="9797976at2"/>
<evidence type="ECO:0000313" key="3">
    <source>
        <dbReference type="Proteomes" id="UP000184052"/>
    </source>
</evidence>
<gene>
    <name evidence="2" type="ORF">SAMN02745751_02513</name>
</gene>
<feature type="transmembrane region" description="Helical" evidence="1">
    <location>
        <begin position="55"/>
        <end position="74"/>
    </location>
</feature>
<dbReference type="RefSeq" id="WP_073049928.1">
    <property type="nucleotide sequence ID" value="NZ_FQZL01000020.1"/>
</dbReference>
<keyword evidence="1" id="KW-0472">Membrane</keyword>
<accession>A0A1M6J615</accession>
<dbReference type="Proteomes" id="UP000184052">
    <property type="component" value="Unassembled WGS sequence"/>
</dbReference>
<dbReference type="Pfam" id="PF04474">
    <property type="entry name" value="DUF554"/>
    <property type="match status" value="1"/>
</dbReference>